<accession>A9A5Q5</accession>
<dbReference type="AlphaFoldDB" id="A9A5Q5"/>
<dbReference type="KEGG" id="nmr:Nmar_1164"/>
<organism evidence="1 2">
    <name type="scientific">Nitrosopumilus maritimus (strain SCM1)</name>
    <dbReference type="NCBI Taxonomy" id="436308"/>
    <lineage>
        <taxon>Archaea</taxon>
        <taxon>Nitrososphaerota</taxon>
        <taxon>Nitrososphaeria</taxon>
        <taxon>Nitrosopumilales</taxon>
        <taxon>Nitrosopumilaceae</taxon>
        <taxon>Nitrosopumilus</taxon>
    </lineage>
</organism>
<keyword evidence="2" id="KW-1185">Reference proteome</keyword>
<name>A9A5Q5_NITMS</name>
<sequence>MYLDSAAKYRIKIDVGQIIQSTVASQCERHLANNLNFLDHLTCSIANNAIEIIFNPPDNVTDKYLFELITTTLQQAGVSYLRAILSIYVGSSGKTAGGTILGALMGLKFGPIGGVLGAAAGAGAAKFLFDWKNLCECTDDELGHLVIRDYGENHDGRH</sequence>
<dbReference type="Proteomes" id="UP000000792">
    <property type="component" value="Chromosome"/>
</dbReference>
<dbReference type="EMBL" id="CP000866">
    <property type="protein sequence ID" value="ABX13060.1"/>
    <property type="molecule type" value="Genomic_DNA"/>
</dbReference>
<dbReference type="GeneID" id="5774531"/>
<dbReference type="InParanoid" id="A9A5Q5"/>
<evidence type="ECO:0000313" key="1">
    <source>
        <dbReference type="EMBL" id="ABX13060.1"/>
    </source>
</evidence>
<proteinExistence type="predicted"/>
<gene>
    <name evidence="1" type="ordered locus">Nmar_1164</name>
</gene>
<reference evidence="1 2" key="1">
    <citation type="journal article" date="2010" name="Proc. Natl. Acad. Sci. U.S.A.">
        <title>Nitrosopumilus maritimus genome reveals unique mechanisms for nitrification and autotrophy in globally distributed marine crenarchaea.</title>
        <authorList>
            <person name="Walker C.B."/>
            <person name="de la Torre J.R."/>
            <person name="Klotz M.G."/>
            <person name="Urakawa H."/>
            <person name="Pinel N."/>
            <person name="Arp D.J."/>
            <person name="Brochier-Armanet C."/>
            <person name="Chain P.S."/>
            <person name="Chan P.P."/>
            <person name="Gollabgir A."/>
            <person name="Hemp J."/>
            <person name="Hugler M."/>
            <person name="Karr E.A."/>
            <person name="Konneke M."/>
            <person name="Shin M."/>
            <person name="Lawton T.J."/>
            <person name="Lowe T."/>
            <person name="Martens-Habbena W."/>
            <person name="Sayavedra-Soto L.A."/>
            <person name="Lang D."/>
            <person name="Sievert S.M."/>
            <person name="Rosenzweig A.C."/>
            <person name="Manning G."/>
            <person name="Stahl D.A."/>
        </authorList>
    </citation>
    <scope>NUCLEOTIDE SEQUENCE [LARGE SCALE GENOMIC DNA]</scope>
    <source>
        <strain evidence="1 2">SCM1</strain>
    </source>
</reference>
<dbReference type="HOGENOM" id="CLU_1665556_0_0_2"/>
<dbReference type="EnsemblBacteria" id="ABX13060">
    <property type="protein sequence ID" value="ABX13060"/>
    <property type="gene ID" value="Nmar_1164"/>
</dbReference>
<dbReference type="RefSeq" id="WP_012215547.1">
    <property type="nucleotide sequence ID" value="NC_010085.1"/>
</dbReference>
<evidence type="ECO:0000313" key="2">
    <source>
        <dbReference type="Proteomes" id="UP000000792"/>
    </source>
</evidence>
<protein>
    <submittedName>
        <fullName evidence="1">Uncharacterized protein</fullName>
    </submittedName>
</protein>